<sequence length="100" mass="11715">MHENKSNWVKFAGLFNYVQKGFDEQGSKRLTISFTSSYKRRQETRNLPPNFYHGHWLNTISHRTRRLSASLIHKSQGPEYQQPVESCHDSSEGLKDEGYL</sequence>
<organism evidence="2 3">
    <name type="scientific">Fusarium oxysporum f. sp. cubense</name>
    <dbReference type="NCBI Taxonomy" id="61366"/>
    <lineage>
        <taxon>Eukaryota</taxon>
        <taxon>Fungi</taxon>
        <taxon>Dikarya</taxon>
        <taxon>Ascomycota</taxon>
        <taxon>Pezizomycotina</taxon>
        <taxon>Sordariomycetes</taxon>
        <taxon>Hypocreomycetidae</taxon>
        <taxon>Hypocreales</taxon>
        <taxon>Nectriaceae</taxon>
        <taxon>Fusarium</taxon>
        <taxon>Fusarium oxysporum species complex</taxon>
    </lineage>
</organism>
<comment type="caution">
    <text evidence="2">The sequence shown here is derived from an EMBL/GenBank/DDBJ whole genome shotgun (WGS) entry which is preliminary data.</text>
</comment>
<protein>
    <submittedName>
        <fullName evidence="2">Uncharacterized protein</fullName>
    </submittedName>
</protein>
<reference evidence="2 3" key="1">
    <citation type="submission" date="2019-07" db="EMBL/GenBank/DDBJ databases">
        <title>The First High-Quality Draft Genome Sequence of the Causal Agent of the Current Panama Disease Epidemic.</title>
        <authorList>
            <person name="Warmington R.J."/>
            <person name="Kay W."/>
            <person name="Jeffries A."/>
            <person name="Bebber D."/>
            <person name="Moore K."/>
            <person name="Studholme D.J."/>
        </authorList>
    </citation>
    <scope>NUCLEOTIDE SEQUENCE [LARGE SCALE GENOMIC DNA]</scope>
    <source>
        <strain evidence="2 3">TR4</strain>
    </source>
</reference>
<feature type="region of interest" description="Disordered" evidence="1">
    <location>
        <begin position="74"/>
        <end position="100"/>
    </location>
</feature>
<gene>
    <name evidence="2" type="ORF">FocTR4_00005328</name>
</gene>
<evidence type="ECO:0000313" key="3">
    <source>
        <dbReference type="Proteomes" id="UP000321331"/>
    </source>
</evidence>
<dbReference type="Proteomes" id="UP000321331">
    <property type="component" value="Unassembled WGS sequence"/>
</dbReference>
<feature type="compositionally biased region" description="Basic and acidic residues" evidence="1">
    <location>
        <begin position="86"/>
        <end position="100"/>
    </location>
</feature>
<evidence type="ECO:0000313" key="2">
    <source>
        <dbReference type="EMBL" id="TXC10615.1"/>
    </source>
</evidence>
<name>A0A5C6THL2_FUSOC</name>
<dbReference type="EMBL" id="VMNF01000004">
    <property type="protein sequence ID" value="TXC10615.1"/>
    <property type="molecule type" value="Genomic_DNA"/>
</dbReference>
<proteinExistence type="predicted"/>
<accession>A0A5C6THL2</accession>
<dbReference type="AlphaFoldDB" id="A0A5C6THL2"/>
<evidence type="ECO:0000256" key="1">
    <source>
        <dbReference type="SAM" id="MobiDB-lite"/>
    </source>
</evidence>